<evidence type="ECO:0000313" key="7">
    <source>
        <dbReference type="EMBL" id="MBB6695145.1"/>
    </source>
</evidence>
<dbReference type="RefSeq" id="WP_185139106.1">
    <property type="nucleotide sequence ID" value="NZ_JACJVR010000112.1"/>
</dbReference>
<evidence type="ECO:0000259" key="5">
    <source>
        <dbReference type="Pfam" id="PF04542"/>
    </source>
</evidence>
<dbReference type="GO" id="GO:0003677">
    <property type="term" value="F:DNA binding"/>
    <property type="evidence" value="ECO:0007669"/>
    <property type="project" value="InterPro"/>
</dbReference>
<keyword evidence="4" id="KW-0804">Transcription</keyword>
<dbReference type="CDD" id="cd06171">
    <property type="entry name" value="Sigma70_r4"/>
    <property type="match status" value="1"/>
</dbReference>
<evidence type="ECO:0000313" key="8">
    <source>
        <dbReference type="Proteomes" id="UP000553776"/>
    </source>
</evidence>
<accession>A0A841U3K5</accession>
<dbReference type="GO" id="GO:0016987">
    <property type="term" value="F:sigma factor activity"/>
    <property type="evidence" value="ECO:0007669"/>
    <property type="project" value="UniProtKB-KW"/>
</dbReference>
<dbReference type="AlphaFoldDB" id="A0A841U3K5"/>
<dbReference type="InterPro" id="IPR014284">
    <property type="entry name" value="RNA_pol_sigma-70_dom"/>
</dbReference>
<dbReference type="Gene3D" id="1.10.10.10">
    <property type="entry name" value="Winged helix-like DNA-binding domain superfamily/Winged helix DNA-binding domain"/>
    <property type="match status" value="1"/>
</dbReference>
<evidence type="ECO:0000256" key="3">
    <source>
        <dbReference type="ARBA" id="ARBA00023082"/>
    </source>
</evidence>
<keyword evidence="3" id="KW-0731">Sigma factor</keyword>
<keyword evidence="8" id="KW-1185">Reference proteome</keyword>
<evidence type="ECO:0000256" key="4">
    <source>
        <dbReference type="ARBA" id="ARBA00023163"/>
    </source>
</evidence>
<protein>
    <submittedName>
        <fullName evidence="7">Sigma-70 family RNA polymerase sigma factor</fullName>
    </submittedName>
</protein>
<dbReference type="SUPFAM" id="SSF88659">
    <property type="entry name" value="Sigma3 and sigma4 domains of RNA polymerase sigma factors"/>
    <property type="match status" value="1"/>
</dbReference>
<dbReference type="Gene3D" id="1.10.1740.10">
    <property type="match status" value="1"/>
</dbReference>
<dbReference type="InterPro" id="IPR013325">
    <property type="entry name" value="RNA_pol_sigma_r2"/>
</dbReference>
<reference evidence="7 8" key="1">
    <citation type="submission" date="2020-08" db="EMBL/GenBank/DDBJ databases">
        <title>Cohnella phylogeny.</title>
        <authorList>
            <person name="Dunlap C."/>
        </authorList>
    </citation>
    <scope>NUCLEOTIDE SEQUENCE [LARGE SCALE GENOMIC DNA]</scope>
    <source>
        <strain evidence="7 8">DSM 25239</strain>
    </source>
</reference>
<gene>
    <name evidence="7" type="ORF">H7B90_27490</name>
</gene>
<evidence type="ECO:0000256" key="1">
    <source>
        <dbReference type="ARBA" id="ARBA00010641"/>
    </source>
</evidence>
<organism evidence="7 8">
    <name type="scientific">Cohnella xylanilytica</name>
    <dbReference type="NCBI Taxonomy" id="557555"/>
    <lineage>
        <taxon>Bacteria</taxon>
        <taxon>Bacillati</taxon>
        <taxon>Bacillota</taxon>
        <taxon>Bacilli</taxon>
        <taxon>Bacillales</taxon>
        <taxon>Paenibacillaceae</taxon>
        <taxon>Cohnella</taxon>
    </lineage>
</organism>
<comment type="caution">
    <text evidence="7">The sequence shown here is derived from an EMBL/GenBank/DDBJ whole genome shotgun (WGS) entry which is preliminary data.</text>
</comment>
<feature type="domain" description="RNA polymerase sigma-70 region 2" evidence="5">
    <location>
        <begin position="24"/>
        <end position="89"/>
    </location>
</feature>
<dbReference type="InterPro" id="IPR039425">
    <property type="entry name" value="RNA_pol_sigma-70-like"/>
</dbReference>
<evidence type="ECO:0000256" key="2">
    <source>
        <dbReference type="ARBA" id="ARBA00023015"/>
    </source>
</evidence>
<dbReference type="InterPro" id="IPR013324">
    <property type="entry name" value="RNA_pol_sigma_r3/r4-like"/>
</dbReference>
<dbReference type="InterPro" id="IPR007627">
    <property type="entry name" value="RNA_pol_sigma70_r2"/>
</dbReference>
<dbReference type="SUPFAM" id="SSF88946">
    <property type="entry name" value="Sigma2 domain of RNA polymerase sigma factors"/>
    <property type="match status" value="1"/>
</dbReference>
<dbReference type="PANTHER" id="PTHR43133">
    <property type="entry name" value="RNA POLYMERASE ECF-TYPE SIGMA FACTO"/>
    <property type="match status" value="1"/>
</dbReference>
<dbReference type="Proteomes" id="UP000553776">
    <property type="component" value="Unassembled WGS sequence"/>
</dbReference>
<dbReference type="GO" id="GO:0006352">
    <property type="term" value="P:DNA-templated transcription initiation"/>
    <property type="evidence" value="ECO:0007669"/>
    <property type="project" value="InterPro"/>
</dbReference>
<dbReference type="InterPro" id="IPR036388">
    <property type="entry name" value="WH-like_DNA-bd_sf"/>
</dbReference>
<keyword evidence="2" id="KW-0805">Transcription regulation</keyword>
<sequence>MSDLAWETDVKLACAGEKMAFERLVRRMGGELYRMSRTLLRDDEDCADAIQETILSAYKGVVKLREPAYFKTWLFRILIRECRRIRKKNAYRFERPAAEGTVDMGAPDWDLLAALEQLDEPLRTAVKLHYLADLPLSRVSELMEVSEGTLKSRLHRARKQLAKWLDTTHGRRMGNEL</sequence>
<dbReference type="EMBL" id="JACJVR010000112">
    <property type="protein sequence ID" value="MBB6695145.1"/>
    <property type="molecule type" value="Genomic_DNA"/>
</dbReference>
<dbReference type="Pfam" id="PF08281">
    <property type="entry name" value="Sigma70_r4_2"/>
    <property type="match status" value="1"/>
</dbReference>
<feature type="domain" description="RNA polymerase sigma factor 70 region 4 type 2" evidence="6">
    <location>
        <begin position="110"/>
        <end position="161"/>
    </location>
</feature>
<name>A0A841U3K5_9BACL</name>
<evidence type="ECO:0000259" key="6">
    <source>
        <dbReference type="Pfam" id="PF08281"/>
    </source>
</evidence>
<comment type="similarity">
    <text evidence="1">Belongs to the sigma-70 factor family. ECF subfamily.</text>
</comment>
<dbReference type="NCBIfam" id="TIGR02937">
    <property type="entry name" value="sigma70-ECF"/>
    <property type="match status" value="1"/>
</dbReference>
<dbReference type="PANTHER" id="PTHR43133:SF51">
    <property type="entry name" value="RNA POLYMERASE SIGMA FACTOR"/>
    <property type="match status" value="1"/>
</dbReference>
<dbReference type="Pfam" id="PF04542">
    <property type="entry name" value="Sigma70_r2"/>
    <property type="match status" value="1"/>
</dbReference>
<proteinExistence type="inferred from homology"/>
<dbReference type="InterPro" id="IPR013249">
    <property type="entry name" value="RNA_pol_sigma70_r4_t2"/>
</dbReference>